<dbReference type="RefSeq" id="WP_150001913.1">
    <property type="nucleotide sequence ID" value="NZ_BKCM01000003.1"/>
</dbReference>
<keyword evidence="2" id="KW-0325">Glycoprotein</keyword>
<dbReference type="EMBL" id="BKCM01000003">
    <property type="protein sequence ID" value="GER00219.1"/>
    <property type="molecule type" value="Genomic_DNA"/>
</dbReference>
<evidence type="ECO:0000313" key="4">
    <source>
        <dbReference type="EMBL" id="GER00219.1"/>
    </source>
</evidence>
<dbReference type="PANTHER" id="PTHR10605">
    <property type="entry name" value="HEPARAN SULFATE SULFOTRANSFERASE"/>
    <property type="match status" value="1"/>
</dbReference>
<organism evidence="4 5">
    <name type="scientific">Iodidimonas gelatinilytica</name>
    <dbReference type="NCBI Taxonomy" id="1236966"/>
    <lineage>
        <taxon>Bacteria</taxon>
        <taxon>Pseudomonadati</taxon>
        <taxon>Pseudomonadota</taxon>
        <taxon>Alphaproteobacteria</taxon>
        <taxon>Iodidimonadales</taxon>
        <taxon>Iodidimonadaceae</taxon>
        <taxon>Iodidimonas</taxon>
    </lineage>
</organism>
<sequence length="325" mass="37237">MTVIEKQVDVTGAKPVITGCSVQGRAVPNFFIVGAPKCATTAMDTYLAQHPQIFMSPAKEPHHFAKDLYHGAMECSAERYFGLFKDVSDEPVVGESSVFYLLSKTAAAAIRAYQPDAKILIMLRDPIDVIASHHSQIVYEAFEQETDLETALALENERKANFNEARADYRERVLHYRDVVAFSEQIERFFEHFPREQIHIVFYEDVRADLAGTYRGILKFLGVDPEFHPNFQVENANKRARSAKITNFLRYTPDWVSAFSRLLLPKREWRVAVKDRIKRFNTQFQPRLPMPDHVHNQLAADLALEVEKLGALLGRDLSHWCKPRS</sequence>
<reference evidence="4 5" key="1">
    <citation type="submission" date="2019-09" db="EMBL/GenBank/DDBJ databases">
        <title>NBRP : Genome information of microbial organism related human and environment.</title>
        <authorList>
            <person name="Hattori M."/>
            <person name="Oshima K."/>
            <person name="Inaba H."/>
            <person name="Suda W."/>
            <person name="Sakamoto M."/>
            <person name="Iino T."/>
            <person name="Kitahara M."/>
            <person name="Oshida Y."/>
            <person name="Iida T."/>
            <person name="Kudo T."/>
            <person name="Itoh T."/>
            <person name="Ohkuma M."/>
        </authorList>
    </citation>
    <scope>NUCLEOTIDE SEQUENCE [LARGE SCALE GENOMIC DNA]</scope>
    <source>
        <strain evidence="4 5">Mie-1</strain>
    </source>
</reference>
<evidence type="ECO:0000259" key="3">
    <source>
        <dbReference type="Pfam" id="PF00685"/>
    </source>
</evidence>
<proteinExistence type="predicted"/>
<dbReference type="PANTHER" id="PTHR10605:SF56">
    <property type="entry name" value="BIFUNCTIONAL HEPARAN SULFATE N-DEACETYLASE_N-SULFOTRANSFERASE"/>
    <property type="match status" value="1"/>
</dbReference>
<dbReference type="InterPro" id="IPR027417">
    <property type="entry name" value="P-loop_NTPase"/>
</dbReference>
<dbReference type="AlphaFoldDB" id="A0A5A7MZ19"/>
<name>A0A5A7MZ19_9PROT</name>
<evidence type="ECO:0000313" key="5">
    <source>
        <dbReference type="Proteomes" id="UP000325187"/>
    </source>
</evidence>
<evidence type="ECO:0000256" key="2">
    <source>
        <dbReference type="ARBA" id="ARBA00023180"/>
    </source>
</evidence>
<protein>
    <submittedName>
        <fullName evidence="4">Sulfotransferase</fullName>
    </submittedName>
</protein>
<evidence type="ECO:0000256" key="1">
    <source>
        <dbReference type="ARBA" id="ARBA00022679"/>
    </source>
</evidence>
<keyword evidence="5" id="KW-1185">Reference proteome</keyword>
<dbReference type="Pfam" id="PF00685">
    <property type="entry name" value="Sulfotransfer_1"/>
    <property type="match status" value="1"/>
</dbReference>
<dbReference type="Gene3D" id="3.40.50.300">
    <property type="entry name" value="P-loop containing nucleotide triphosphate hydrolases"/>
    <property type="match status" value="1"/>
</dbReference>
<comment type="caution">
    <text evidence="4">The sequence shown here is derived from an EMBL/GenBank/DDBJ whole genome shotgun (WGS) entry which is preliminary data.</text>
</comment>
<dbReference type="InterPro" id="IPR000863">
    <property type="entry name" value="Sulfotransferase_dom"/>
</dbReference>
<dbReference type="SUPFAM" id="SSF52540">
    <property type="entry name" value="P-loop containing nucleoside triphosphate hydrolases"/>
    <property type="match status" value="1"/>
</dbReference>
<accession>A0A5A7MZ19</accession>
<gene>
    <name evidence="4" type="ORF">JCM17845_08420</name>
</gene>
<feature type="domain" description="Sulfotransferase" evidence="3">
    <location>
        <begin position="29"/>
        <end position="225"/>
    </location>
</feature>
<keyword evidence="1 4" id="KW-0808">Transferase</keyword>
<dbReference type="InterPro" id="IPR037359">
    <property type="entry name" value="NST/OST"/>
</dbReference>
<dbReference type="Proteomes" id="UP000325187">
    <property type="component" value="Unassembled WGS sequence"/>
</dbReference>
<dbReference type="GO" id="GO:0008146">
    <property type="term" value="F:sulfotransferase activity"/>
    <property type="evidence" value="ECO:0007669"/>
    <property type="project" value="InterPro"/>
</dbReference>